<feature type="transmembrane region" description="Helical" evidence="1">
    <location>
        <begin position="132"/>
        <end position="150"/>
    </location>
</feature>
<protein>
    <recommendedName>
        <fullName evidence="4">Membrane protein 6-pyruvoyl-tetrahydropterin synthase-related domain-containing protein</fullName>
    </recommendedName>
</protein>
<organism evidence="2 3">
    <name type="scientific">Paracraurococcus lichenis</name>
    <dbReference type="NCBI Taxonomy" id="3064888"/>
    <lineage>
        <taxon>Bacteria</taxon>
        <taxon>Pseudomonadati</taxon>
        <taxon>Pseudomonadota</taxon>
        <taxon>Alphaproteobacteria</taxon>
        <taxon>Acetobacterales</taxon>
        <taxon>Roseomonadaceae</taxon>
        <taxon>Paracraurococcus</taxon>
    </lineage>
</organism>
<feature type="transmembrane region" description="Helical" evidence="1">
    <location>
        <begin position="275"/>
        <end position="294"/>
    </location>
</feature>
<keyword evidence="1" id="KW-0472">Membrane</keyword>
<gene>
    <name evidence="2" type="ORF">Q7A36_17830</name>
</gene>
<dbReference type="EMBL" id="JAUTWS010000016">
    <property type="protein sequence ID" value="MDO9710218.1"/>
    <property type="molecule type" value="Genomic_DNA"/>
</dbReference>
<reference evidence="2 3" key="1">
    <citation type="submission" date="2023-08" db="EMBL/GenBank/DDBJ databases">
        <title>The draft genome sequence of Paracraurococcus sp. LOR1-02.</title>
        <authorList>
            <person name="Kingkaew E."/>
            <person name="Tanasupawat S."/>
        </authorList>
    </citation>
    <scope>NUCLEOTIDE SEQUENCE [LARGE SCALE GENOMIC DNA]</scope>
    <source>
        <strain evidence="2 3">LOR1-02</strain>
    </source>
</reference>
<keyword evidence="3" id="KW-1185">Reference proteome</keyword>
<feature type="transmembrane region" description="Helical" evidence="1">
    <location>
        <begin position="228"/>
        <end position="249"/>
    </location>
</feature>
<accession>A0ABT9E235</accession>
<feature type="transmembrane region" description="Helical" evidence="1">
    <location>
        <begin position="186"/>
        <end position="208"/>
    </location>
</feature>
<name>A0ABT9E235_9PROT</name>
<dbReference type="Proteomes" id="UP001243009">
    <property type="component" value="Unassembled WGS sequence"/>
</dbReference>
<feature type="transmembrane region" description="Helical" evidence="1">
    <location>
        <begin position="314"/>
        <end position="337"/>
    </location>
</feature>
<feature type="transmembrane region" description="Helical" evidence="1">
    <location>
        <begin position="522"/>
        <end position="542"/>
    </location>
</feature>
<evidence type="ECO:0000313" key="2">
    <source>
        <dbReference type="EMBL" id="MDO9710218.1"/>
    </source>
</evidence>
<proteinExistence type="predicted"/>
<evidence type="ECO:0008006" key="4">
    <source>
        <dbReference type="Google" id="ProtNLM"/>
    </source>
</evidence>
<evidence type="ECO:0000313" key="3">
    <source>
        <dbReference type="Proteomes" id="UP001243009"/>
    </source>
</evidence>
<keyword evidence="1" id="KW-0812">Transmembrane</keyword>
<feature type="transmembrane region" description="Helical" evidence="1">
    <location>
        <begin position="349"/>
        <end position="366"/>
    </location>
</feature>
<sequence>MAALMRALGVRGLASVLLVLVVALAALSALLGAPIYGSLLGHDADFAIMSIHLLGDGWAHGTLWPRWLMGANHGLGGATYYTYPPLSHWVAAAVTRGLGVAEDVGVPLTMGLWRLLAVLTTWLWLRRHVPPAAALVGAAIAALLPYASLINPWIRFAFAETAAASLLPLLLLALERAAEGRRTEGLPALACIYAALAMTNLPTCALAAHLGPLYALGYAGWRGFGRSVLGGILGALLAAAFLVPAFGLLRETNPADFHNPWWKENMLGYSAPSPYLLVIWGSGLLMVGLGLGLLRPALGGTPRAGLLAPGLPRALLVLFAASTWLATVLAYPVWVAMPQLAATEHPWRALGHLVPVVAALFALATARRPDRWWVVPLGLALTLMVPAFLFARMHLGNPGWVHFVPFGERLTVAEHHYRGSSWEHLPKAAAAAGWATIHGGGAEPYARPVPPEGTERLTDGFLVHRAAAPFRLPQFYFPAWRAHDAMGPVPLRATPEGWIEVAVDRPVTDLVVEIGITPQERIGYAISLLTLMGLLGVLVQRVRWRPQEAPAPLRSAKG</sequence>
<feature type="transmembrane region" description="Helical" evidence="1">
    <location>
        <begin position="104"/>
        <end position="125"/>
    </location>
</feature>
<evidence type="ECO:0000256" key="1">
    <source>
        <dbReference type="SAM" id="Phobius"/>
    </source>
</evidence>
<dbReference type="RefSeq" id="WP_305105079.1">
    <property type="nucleotide sequence ID" value="NZ_JAUTWS010000016.1"/>
</dbReference>
<feature type="transmembrane region" description="Helical" evidence="1">
    <location>
        <begin position="372"/>
        <end position="391"/>
    </location>
</feature>
<keyword evidence="1" id="KW-1133">Transmembrane helix</keyword>
<comment type="caution">
    <text evidence="2">The sequence shown here is derived from an EMBL/GenBank/DDBJ whole genome shotgun (WGS) entry which is preliminary data.</text>
</comment>